<dbReference type="Pfam" id="PF00388">
    <property type="entry name" value="PI-PLC-X"/>
    <property type="match status" value="1"/>
</dbReference>
<accession>A0A1T4K945</accession>
<dbReference type="SUPFAM" id="SSF51695">
    <property type="entry name" value="PLC-like phosphodiesterases"/>
    <property type="match status" value="1"/>
</dbReference>
<organism evidence="7 8">
    <name type="scientific">Eubacterium coprostanoligenes</name>
    <dbReference type="NCBI Taxonomy" id="290054"/>
    <lineage>
        <taxon>Bacteria</taxon>
        <taxon>Bacillati</taxon>
        <taxon>Bacillota</taxon>
        <taxon>Clostridia</taxon>
        <taxon>Eubacteriales</taxon>
        <taxon>Eubacteriaceae</taxon>
        <taxon>Eubacterium</taxon>
    </lineage>
</organism>
<evidence type="ECO:0000256" key="1">
    <source>
        <dbReference type="ARBA" id="ARBA00001316"/>
    </source>
</evidence>
<evidence type="ECO:0000256" key="5">
    <source>
        <dbReference type="ARBA" id="ARBA00030782"/>
    </source>
</evidence>
<comment type="catalytic activity">
    <reaction evidence="1">
        <text>a 1,2-diacyl-sn-glycero-3-phospho-(1D-myo-inositol) = 1D-myo-inositol 1,2-cyclic phosphate + a 1,2-diacyl-sn-glycerol</text>
        <dbReference type="Rhea" id="RHEA:17093"/>
        <dbReference type="ChEBI" id="CHEBI:17815"/>
        <dbReference type="ChEBI" id="CHEBI:57880"/>
        <dbReference type="ChEBI" id="CHEBI:58484"/>
        <dbReference type="EC" id="4.6.1.13"/>
    </reaction>
</comment>
<keyword evidence="8" id="KW-1185">Reference proteome</keyword>
<dbReference type="SMART" id="SM00148">
    <property type="entry name" value="PLCXc"/>
    <property type="match status" value="1"/>
</dbReference>
<dbReference type="PANTHER" id="PTHR13593:SF113">
    <property type="entry name" value="SI:DKEY-266F7.9"/>
    <property type="match status" value="1"/>
</dbReference>
<reference evidence="7 8" key="1">
    <citation type="submission" date="2017-02" db="EMBL/GenBank/DDBJ databases">
        <authorList>
            <person name="Peterson S.W."/>
        </authorList>
    </citation>
    <scope>NUCLEOTIDE SEQUENCE [LARGE SCALE GENOMIC DNA]</scope>
    <source>
        <strain evidence="7 8">ATCC 51222</strain>
    </source>
</reference>
<feature type="domain" description="Phosphatidylinositol-specific phospholipase C X" evidence="6">
    <location>
        <begin position="12"/>
        <end position="162"/>
    </location>
</feature>
<evidence type="ECO:0000313" key="7">
    <source>
        <dbReference type="EMBL" id="SJZ38835.1"/>
    </source>
</evidence>
<gene>
    <name evidence="7" type="ORF">SAMN02745114_00341</name>
</gene>
<evidence type="ECO:0000256" key="4">
    <source>
        <dbReference type="ARBA" id="ARBA00030474"/>
    </source>
</evidence>
<evidence type="ECO:0000259" key="6">
    <source>
        <dbReference type="SMART" id="SM00148"/>
    </source>
</evidence>
<dbReference type="InterPro" id="IPR017946">
    <property type="entry name" value="PLC-like_Pdiesterase_TIM-brl"/>
</dbReference>
<dbReference type="GO" id="GO:0008081">
    <property type="term" value="F:phosphoric diester hydrolase activity"/>
    <property type="evidence" value="ECO:0007669"/>
    <property type="project" value="InterPro"/>
</dbReference>
<dbReference type="PANTHER" id="PTHR13593">
    <property type="match status" value="1"/>
</dbReference>
<sequence>MKLNLKKWMADFDNNENLFELTIPGSHDCVTQFVQFPHHFQTQSQNIYEQLNIGIRALDIRVESKGERLKMVHGVVKAFCTANRSGGQMDLENVLDHCYKFLEENPSEAIIFQFKNDSNSENEKCFDNLFYTYIKGNESKWFTENRVPNLGESRGKIVLIRRCKMRTDNKEFTDDNTGIDFSRWVEQRTAEPHALTLETKSKDNAVFIIQDRFKYKPVERWNECLKPFLDSMGEFDGRYVINYTSTAGGSKGPRKNSKIINEYFMGYQLDKSKYYGTIYLDFPFPELTEKIILHNYK</sequence>
<dbReference type="EC" id="4.6.1.13" evidence="2"/>
<dbReference type="InterPro" id="IPR051057">
    <property type="entry name" value="PI-PLC_domain"/>
</dbReference>
<dbReference type="GO" id="GO:0006629">
    <property type="term" value="P:lipid metabolic process"/>
    <property type="evidence" value="ECO:0007669"/>
    <property type="project" value="InterPro"/>
</dbReference>
<dbReference type="GO" id="GO:0004436">
    <property type="term" value="F:phosphatidylinositol diacylglycerol-lyase activity"/>
    <property type="evidence" value="ECO:0007669"/>
    <property type="project" value="UniProtKB-EC"/>
</dbReference>
<dbReference type="PROSITE" id="PS50007">
    <property type="entry name" value="PIPLC_X_DOMAIN"/>
    <property type="match status" value="1"/>
</dbReference>
<evidence type="ECO:0000256" key="3">
    <source>
        <dbReference type="ARBA" id="ARBA00019758"/>
    </source>
</evidence>
<dbReference type="RefSeq" id="WP_078767846.1">
    <property type="nucleotide sequence ID" value="NZ_FUWW01000003.1"/>
</dbReference>
<dbReference type="Gene3D" id="3.20.20.190">
    <property type="entry name" value="Phosphatidylinositol (PI) phosphodiesterase"/>
    <property type="match status" value="1"/>
</dbReference>
<dbReference type="OrthoDB" id="7191982at2"/>
<dbReference type="EMBL" id="FUWW01000003">
    <property type="protein sequence ID" value="SJZ38835.1"/>
    <property type="molecule type" value="Genomic_DNA"/>
</dbReference>
<dbReference type="InterPro" id="IPR000909">
    <property type="entry name" value="PLipase_C_PInositol-sp_X_dom"/>
</dbReference>
<name>A0A1T4K945_9FIRM</name>
<dbReference type="STRING" id="290054.SAMN02745114_00341"/>
<dbReference type="AlphaFoldDB" id="A0A1T4K945"/>
<protein>
    <recommendedName>
        <fullName evidence="3">1-phosphatidylinositol phosphodiesterase</fullName>
        <ecNumber evidence="2">4.6.1.13</ecNumber>
    </recommendedName>
    <alternativeName>
        <fullName evidence="4">Phosphatidylinositol diacylglycerol-lyase</fullName>
    </alternativeName>
    <alternativeName>
        <fullName evidence="5">Phosphatidylinositol-specific phospholipase C</fullName>
    </alternativeName>
</protein>
<evidence type="ECO:0000256" key="2">
    <source>
        <dbReference type="ARBA" id="ARBA00012581"/>
    </source>
</evidence>
<evidence type="ECO:0000313" key="8">
    <source>
        <dbReference type="Proteomes" id="UP000190657"/>
    </source>
</evidence>
<dbReference type="Proteomes" id="UP000190657">
    <property type="component" value="Unassembled WGS sequence"/>
</dbReference>
<proteinExistence type="predicted"/>